<dbReference type="Gene3D" id="3.40.50.300">
    <property type="entry name" value="P-loop containing nucleotide triphosphate hydrolases"/>
    <property type="match status" value="1"/>
</dbReference>
<dbReference type="EMBL" id="QGNW01001606">
    <property type="protein sequence ID" value="RVW35420.1"/>
    <property type="molecule type" value="Genomic_DNA"/>
</dbReference>
<gene>
    <name evidence="1" type="primary">VvCHDh000642_7</name>
    <name evidence="1" type="ORF">CK203_077014</name>
</gene>
<accession>A0A438DIX4</accession>
<dbReference type="AlphaFoldDB" id="A0A438DIX4"/>
<dbReference type="Proteomes" id="UP000288805">
    <property type="component" value="Unassembled WGS sequence"/>
</dbReference>
<comment type="caution">
    <text evidence="1">The sequence shown here is derived from an EMBL/GenBank/DDBJ whole genome shotgun (WGS) entry which is preliminary data.</text>
</comment>
<dbReference type="PANTHER" id="PTHR23070">
    <property type="entry name" value="BCS1 AAA-TYPE ATPASE"/>
    <property type="match status" value="1"/>
</dbReference>
<reference evidence="1 2" key="1">
    <citation type="journal article" date="2018" name="PLoS Genet.">
        <title>Population sequencing reveals clonal diversity and ancestral inbreeding in the grapevine cultivar Chardonnay.</title>
        <authorList>
            <person name="Roach M.J."/>
            <person name="Johnson D.L."/>
            <person name="Bohlmann J."/>
            <person name="van Vuuren H.J."/>
            <person name="Jones S.J."/>
            <person name="Pretorius I.S."/>
            <person name="Schmidt S.A."/>
            <person name="Borneman A.R."/>
        </authorList>
    </citation>
    <scope>NUCLEOTIDE SEQUENCE [LARGE SCALE GENOMIC DNA]</scope>
    <source>
        <strain evidence="2">cv. Chardonnay</strain>
        <tissue evidence="1">Leaf</tissue>
    </source>
</reference>
<evidence type="ECO:0000313" key="1">
    <source>
        <dbReference type="EMBL" id="RVW35420.1"/>
    </source>
</evidence>
<evidence type="ECO:0000313" key="2">
    <source>
        <dbReference type="Proteomes" id="UP000288805"/>
    </source>
</evidence>
<proteinExistence type="predicted"/>
<organism evidence="1 2">
    <name type="scientific">Vitis vinifera</name>
    <name type="common">Grape</name>
    <dbReference type="NCBI Taxonomy" id="29760"/>
    <lineage>
        <taxon>Eukaryota</taxon>
        <taxon>Viridiplantae</taxon>
        <taxon>Streptophyta</taxon>
        <taxon>Embryophyta</taxon>
        <taxon>Tracheophyta</taxon>
        <taxon>Spermatophyta</taxon>
        <taxon>Magnoliopsida</taxon>
        <taxon>eudicotyledons</taxon>
        <taxon>Gunneridae</taxon>
        <taxon>Pentapetalae</taxon>
        <taxon>rosids</taxon>
        <taxon>Vitales</taxon>
        <taxon>Vitaceae</taxon>
        <taxon>Viteae</taxon>
        <taxon>Vitis</taxon>
    </lineage>
</organism>
<sequence length="185" mass="21171">MKYKEKVLSTYLPYVLEISDTIEEENRVVKLYSLGNFNEDYNGPWTSINVDHPSTFDTLAMEPMLKKELIADFDRLVKRWEIILSGLLDFIDGLWSSFGDERIIMLTTNHKECLDPACIRLQKSSLRNKDVDVSLEGLIKFLERKKILLEDSEKSNAEGVGGAKECKIMIGTKRILVNIISPNIV</sequence>
<protein>
    <submittedName>
        <fullName evidence="1">AAA-ATPase</fullName>
    </submittedName>
</protein>
<dbReference type="InterPro" id="IPR050747">
    <property type="entry name" value="Mitochondrial_chaperone_BCS1"/>
</dbReference>
<name>A0A438DIX4_VITVI</name>
<dbReference type="InterPro" id="IPR027417">
    <property type="entry name" value="P-loop_NTPase"/>
</dbReference>